<protein>
    <submittedName>
        <fullName evidence="1">16310_t:CDS:1</fullName>
    </submittedName>
</protein>
<feature type="non-terminal residue" evidence="1">
    <location>
        <position position="341"/>
    </location>
</feature>
<keyword evidence="2" id="KW-1185">Reference proteome</keyword>
<name>A0ACA9QHQ6_9GLOM</name>
<organism evidence="1 2">
    <name type="scientific">Acaulospora colombiana</name>
    <dbReference type="NCBI Taxonomy" id="27376"/>
    <lineage>
        <taxon>Eukaryota</taxon>
        <taxon>Fungi</taxon>
        <taxon>Fungi incertae sedis</taxon>
        <taxon>Mucoromycota</taxon>
        <taxon>Glomeromycotina</taxon>
        <taxon>Glomeromycetes</taxon>
        <taxon>Diversisporales</taxon>
        <taxon>Acaulosporaceae</taxon>
        <taxon>Acaulospora</taxon>
    </lineage>
</organism>
<sequence length="341" mass="38915">EALLDMPRIWSNLSVAIPRHIVKSVPVLKRRIELAKGTPLNVTLSAQCEGRKLGVVKNLHSLVFATGTHRWRSLTILCGQHDELKDWIPSIFHGEFSSLEELDIQYTYTPEDDIYEPIYLSIESTANRLLSVSLVESQILPEFLERKRDFYSGLVTFKAGLHLALGLRSHNLLNLELRGDQLIGDVSKLKFPPTLSLPSLSLDLFQQCKFDNVTHLAVHRLEAEGSWAIWTVNLPSLLSLTCRIAKLSALPSIQAPHLKYFSMGIWTPSLDHWRRPDNQEDRDITRVFQARTFSIQIRPTTLRLESPIPLQSLCVILQRWPQIEHLSFHGGYDCTSLKELE</sequence>
<dbReference type="EMBL" id="CAJVPT010053618">
    <property type="protein sequence ID" value="CAG8751888.1"/>
    <property type="molecule type" value="Genomic_DNA"/>
</dbReference>
<evidence type="ECO:0000313" key="1">
    <source>
        <dbReference type="EMBL" id="CAG8751888.1"/>
    </source>
</evidence>
<reference evidence="1" key="1">
    <citation type="submission" date="2021-06" db="EMBL/GenBank/DDBJ databases">
        <authorList>
            <person name="Kallberg Y."/>
            <person name="Tangrot J."/>
            <person name="Rosling A."/>
        </authorList>
    </citation>
    <scope>NUCLEOTIDE SEQUENCE</scope>
    <source>
        <strain evidence="1">CL356</strain>
    </source>
</reference>
<accession>A0ACA9QHQ6</accession>
<evidence type="ECO:0000313" key="2">
    <source>
        <dbReference type="Proteomes" id="UP000789525"/>
    </source>
</evidence>
<gene>
    <name evidence="1" type="ORF">ACOLOM_LOCUS12731</name>
</gene>
<proteinExistence type="predicted"/>
<comment type="caution">
    <text evidence="1">The sequence shown here is derived from an EMBL/GenBank/DDBJ whole genome shotgun (WGS) entry which is preliminary data.</text>
</comment>
<feature type="non-terminal residue" evidence="1">
    <location>
        <position position="1"/>
    </location>
</feature>
<dbReference type="Proteomes" id="UP000789525">
    <property type="component" value="Unassembled WGS sequence"/>
</dbReference>